<evidence type="ECO:0000256" key="3">
    <source>
        <dbReference type="ARBA" id="ARBA00010722"/>
    </source>
</evidence>
<evidence type="ECO:0000256" key="4">
    <source>
        <dbReference type="ARBA" id="ARBA00020622"/>
    </source>
</evidence>
<feature type="region of interest" description="Disordered" evidence="10">
    <location>
        <begin position="31"/>
        <end position="78"/>
    </location>
</feature>
<evidence type="ECO:0000256" key="7">
    <source>
        <dbReference type="ARBA" id="ARBA00022884"/>
    </source>
</evidence>
<keyword evidence="12" id="KW-1185">Reference proteome</keyword>
<evidence type="ECO:0000313" key="11">
    <source>
        <dbReference type="EMBL" id="KAJ3594331.1"/>
    </source>
</evidence>
<evidence type="ECO:0000256" key="8">
    <source>
        <dbReference type="ARBA" id="ARBA00023242"/>
    </source>
</evidence>
<proteinExistence type="inferred from homology"/>
<reference evidence="11" key="1">
    <citation type="submission" date="2022-07" db="EMBL/GenBank/DDBJ databases">
        <title>Chromosome-level genome of Muraenolepis orangiensis.</title>
        <authorList>
            <person name="Kim J."/>
        </authorList>
    </citation>
    <scope>NUCLEOTIDE SEQUENCE</scope>
    <source>
        <strain evidence="11">KU_S4_2022</strain>
        <tissue evidence="11">Muscle</tissue>
    </source>
</reference>
<evidence type="ECO:0000256" key="10">
    <source>
        <dbReference type="SAM" id="MobiDB-lite"/>
    </source>
</evidence>
<organism evidence="11 12">
    <name type="scientific">Muraenolepis orangiensis</name>
    <name type="common">Patagonian moray cod</name>
    <dbReference type="NCBI Taxonomy" id="630683"/>
    <lineage>
        <taxon>Eukaryota</taxon>
        <taxon>Metazoa</taxon>
        <taxon>Chordata</taxon>
        <taxon>Craniata</taxon>
        <taxon>Vertebrata</taxon>
        <taxon>Euteleostomi</taxon>
        <taxon>Actinopterygii</taxon>
        <taxon>Neopterygii</taxon>
        <taxon>Teleostei</taxon>
        <taxon>Neoteleostei</taxon>
        <taxon>Acanthomorphata</taxon>
        <taxon>Zeiogadaria</taxon>
        <taxon>Gadariae</taxon>
        <taxon>Gadiformes</taxon>
        <taxon>Muraenolepidoidei</taxon>
        <taxon>Muraenolepididae</taxon>
        <taxon>Muraenolepis</taxon>
    </lineage>
</organism>
<dbReference type="Pfam" id="PF07078">
    <property type="entry name" value="FYTT"/>
    <property type="match status" value="1"/>
</dbReference>
<dbReference type="GO" id="GO:0006406">
    <property type="term" value="P:mRNA export from nucleus"/>
    <property type="evidence" value="ECO:0007669"/>
    <property type="project" value="InterPro"/>
</dbReference>
<dbReference type="InterPro" id="IPR009782">
    <property type="entry name" value="FYTTD1"/>
</dbReference>
<keyword evidence="6" id="KW-0509">mRNA transport</keyword>
<evidence type="ECO:0000256" key="6">
    <source>
        <dbReference type="ARBA" id="ARBA00022816"/>
    </source>
</evidence>
<dbReference type="OrthoDB" id="9938627at2759"/>
<accession>A0A9Q0DVA6</accession>
<evidence type="ECO:0000256" key="5">
    <source>
        <dbReference type="ARBA" id="ARBA00022448"/>
    </source>
</evidence>
<evidence type="ECO:0000256" key="9">
    <source>
        <dbReference type="ARBA" id="ARBA00030067"/>
    </source>
</evidence>
<feature type="compositionally biased region" description="Low complexity" evidence="10">
    <location>
        <begin position="142"/>
        <end position="175"/>
    </location>
</feature>
<comment type="similarity">
    <text evidence="3">Belongs to the UIF family.</text>
</comment>
<gene>
    <name evidence="11" type="ORF">NHX12_003638</name>
</gene>
<sequence>MSKNVLAAGRWKKQAITDKVDMSLDDIIRLNRKEQQSRKKQLPGKRRQPVKNGRFPQRNPRYGTPGDGAAGPKGGGVLRGGVSKLKSKRILPQMARRRGQGVITGLASRRPTSFQRGFNPTNRAAYTQRMVPKTGLMTGLITGLTTGPTTGPRRGPTTGPRRGPTTGPRRGPTGLEGRRLGRRQGR</sequence>
<comment type="subcellular location">
    <subcellularLocation>
        <location evidence="1">Nucleus speckle</location>
    </subcellularLocation>
    <subcellularLocation>
        <location evidence="2">Nucleus</location>
        <location evidence="2">Nucleoplasm</location>
    </subcellularLocation>
</comment>
<evidence type="ECO:0000313" key="12">
    <source>
        <dbReference type="Proteomes" id="UP001148018"/>
    </source>
</evidence>
<comment type="caution">
    <text evidence="11">The sequence shown here is derived from an EMBL/GenBank/DDBJ whole genome shotgun (WGS) entry which is preliminary data.</text>
</comment>
<keyword evidence="7" id="KW-0694">RNA-binding</keyword>
<keyword evidence="8" id="KW-0539">Nucleus</keyword>
<feature type="compositionally biased region" description="Gly residues" evidence="10">
    <location>
        <begin position="65"/>
        <end position="78"/>
    </location>
</feature>
<keyword evidence="5" id="KW-0813">Transport</keyword>
<dbReference type="GO" id="GO:0003729">
    <property type="term" value="F:mRNA binding"/>
    <property type="evidence" value="ECO:0007669"/>
    <property type="project" value="InterPro"/>
</dbReference>
<dbReference type="EMBL" id="JANIIK010000111">
    <property type="protein sequence ID" value="KAJ3594331.1"/>
    <property type="molecule type" value="Genomic_DNA"/>
</dbReference>
<dbReference type="PANTHER" id="PTHR21038:SF2">
    <property type="entry name" value="UAP56-INTERACTING FACTOR"/>
    <property type="match status" value="1"/>
</dbReference>
<protein>
    <recommendedName>
        <fullName evidence="4">UAP56-interacting factor</fullName>
    </recommendedName>
    <alternativeName>
        <fullName evidence="9">Forty-two-three domain-containing protein 1</fullName>
    </alternativeName>
</protein>
<evidence type="ECO:0000256" key="2">
    <source>
        <dbReference type="ARBA" id="ARBA00004642"/>
    </source>
</evidence>
<feature type="region of interest" description="Disordered" evidence="10">
    <location>
        <begin position="142"/>
        <end position="186"/>
    </location>
</feature>
<dbReference type="Proteomes" id="UP001148018">
    <property type="component" value="Unassembled WGS sequence"/>
</dbReference>
<dbReference type="PANTHER" id="PTHR21038">
    <property type="entry name" value="40-2-3 PROTEIN-RELATED"/>
    <property type="match status" value="1"/>
</dbReference>
<name>A0A9Q0DVA6_9TELE</name>
<dbReference type="GO" id="GO:0016607">
    <property type="term" value="C:nuclear speck"/>
    <property type="evidence" value="ECO:0007669"/>
    <property type="project" value="UniProtKB-SubCell"/>
</dbReference>
<feature type="compositionally biased region" description="Basic residues" evidence="10">
    <location>
        <begin position="38"/>
        <end position="49"/>
    </location>
</feature>
<evidence type="ECO:0000256" key="1">
    <source>
        <dbReference type="ARBA" id="ARBA00004324"/>
    </source>
</evidence>
<dbReference type="AlphaFoldDB" id="A0A9Q0DVA6"/>